<proteinExistence type="predicted"/>
<dbReference type="Proteomes" id="UP000191448">
    <property type="component" value="Unassembled WGS sequence"/>
</dbReference>
<dbReference type="InterPro" id="IPR007768">
    <property type="entry name" value="Suppressor_of_fused"/>
</dbReference>
<gene>
    <name evidence="2" type="ORF">CLTHE_17820</name>
</gene>
<dbReference type="AlphaFoldDB" id="A0A1V4SUK8"/>
<dbReference type="SUPFAM" id="SSF103359">
    <property type="entry name" value="Suppressor of Fused, N-terminal domain"/>
    <property type="match status" value="1"/>
</dbReference>
<dbReference type="Pfam" id="PF05076">
    <property type="entry name" value="SUFU"/>
    <property type="match status" value="1"/>
</dbReference>
<name>A0A1V4SUK8_9CLOT</name>
<dbReference type="PANTHER" id="PTHR10928">
    <property type="entry name" value="SUPPRESSOR OF FUSED"/>
    <property type="match status" value="1"/>
</dbReference>
<feature type="domain" description="Suppressor of fused-like" evidence="1">
    <location>
        <begin position="57"/>
        <end position="181"/>
    </location>
</feature>
<dbReference type="EMBL" id="LTAY01000044">
    <property type="protein sequence ID" value="OPX47565.1"/>
    <property type="molecule type" value="Genomic_DNA"/>
</dbReference>
<evidence type="ECO:0000313" key="2">
    <source>
        <dbReference type="EMBL" id="OPX47565.1"/>
    </source>
</evidence>
<evidence type="ECO:0000259" key="1">
    <source>
        <dbReference type="Pfam" id="PF05076"/>
    </source>
</evidence>
<organism evidence="2 3">
    <name type="scientific">Clostridium thermobutyricum DSM 4928</name>
    <dbReference type="NCBI Taxonomy" id="1121339"/>
    <lineage>
        <taxon>Bacteria</taxon>
        <taxon>Bacillati</taxon>
        <taxon>Bacillota</taxon>
        <taxon>Clostridia</taxon>
        <taxon>Eubacteriales</taxon>
        <taxon>Clostridiaceae</taxon>
        <taxon>Clostridium</taxon>
    </lineage>
</organism>
<dbReference type="InterPro" id="IPR037181">
    <property type="entry name" value="SUFU_N"/>
</dbReference>
<sequence length="212" mass="24537">MKMNFEEYKRNLKENTCFAPGLDSINEALENLYSDMEPTSYKLFTPSTSLFGGISDLQGFSIYNSTSHKEHNHIISFGFSELYGDEHKFMRERSKFGYELTFRTTSIEEDEIEKILTAINNIYKYNKKSSIYLEENIFIDYRELIDEDSSIAGFIVTKDKELPSLDTIHGKVDFLQLHPIDCCTLSTLKSGKFKLEDIIEVLEEDNPLLICN</sequence>
<evidence type="ECO:0000313" key="3">
    <source>
        <dbReference type="Proteomes" id="UP000191448"/>
    </source>
</evidence>
<comment type="caution">
    <text evidence="2">The sequence shown here is derived from an EMBL/GenBank/DDBJ whole genome shotgun (WGS) entry which is preliminary data.</text>
</comment>
<dbReference type="PANTHER" id="PTHR10928:SF2">
    <property type="entry name" value="SUPPRESSOR OF FUSED HOMOLOG"/>
    <property type="match status" value="1"/>
</dbReference>
<dbReference type="GO" id="GO:0005737">
    <property type="term" value="C:cytoplasm"/>
    <property type="evidence" value="ECO:0007669"/>
    <property type="project" value="TreeGrafter"/>
</dbReference>
<accession>A0A1V4SUK8</accession>
<dbReference type="OrthoDB" id="9023549at2"/>
<dbReference type="InterPro" id="IPR020941">
    <property type="entry name" value="SUFU-like_domain"/>
</dbReference>
<dbReference type="RefSeq" id="WP_080022964.1">
    <property type="nucleotide sequence ID" value="NZ_LTAY01000044.1"/>
</dbReference>
<reference evidence="2 3" key="1">
    <citation type="submission" date="2016-02" db="EMBL/GenBank/DDBJ databases">
        <title>Genome sequence of Clostridium thermobutyricum DSM 4928.</title>
        <authorList>
            <person name="Poehlein A."/>
            <person name="Daniel R."/>
        </authorList>
    </citation>
    <scope>NUCLEOTIDE SEQUENCE [LARGE SCALE GENOMIC DNA]</scope>
    <source>
        <strain evidence="2 3">DSM 4928</strain>
    </source>
</reference>
<protein>
    <submittedName>
        <fullName evidence="2">Suppressor of fused protein (SUFU)</fullName>
    </submittedName>
</protein>